<protein>
    <recommendedName>
        <fullName evidence="3">DUF4375 domain-containing protein</fullName>
    </recommendedName>
</protein>
<organism evidence="1 2">
    <name type="scientific">Bosea rubneri</name>
    <dbReference type="NCBI Taxonomy" id="3075434"/>
    <lineage>
        <taxon>Bacteria</taxon>
        <taxon>Pseudomonadati</taxon>
        <taxon>Pseudomonadota</taxon>
        <taxon>Alphaproteobacteria</taxon>
        <taxon>Hyphomicrobiales</taxon>
        <taxon>Boseaceae</taxon>
        <taxon>Bosea</taxon>
    </lineage>
</organism>
<comment type="caution">
    <text evidence="1">The sequence shown here is derived from an EMBL/GenBank/DDBJ whole genome shotgun (WGS) entry which is preliminary data.</text>
</comment>
<dbReference type="EMBL" id="JAWDID010000001">
    <property type="protein sequence ID" value="MDU0338333.1"/>
    <property type="molecule type" value="Genomic_DNA"/>
</dbReference>
<reference evidence="1 2" key="1">
    <citation type="submission" date="2023-09" db="EMBL/GenBank/DDBJ databases">
        <title>Whole genome shotgun sequencing (WGS) of Bosea sp. ZW T0_25, isolated from stored onions (Allium cepa).</title>
        <authorList>
            <person name="Stoll D.A."/>
            <person name="Huch M."/>
        </authorList>
    </citation>
    <scope>NUCLEOTIDE SEQUENCE [LARGE SCALE GENOMIC DNA]</scope>
    <source>
        <strain evidence="1 2">ZW T0_25</strain>
    </source>
</reference>
<evidence type="ECO:0000313" key="2">
    <source>
        <dbReference type="Proteomes" id="UP001254257"/>
    </source>
</evidence>
<gene>
    <name evidence="1" type="ORF">RKE40_00480</name>
</gene>
<dbReference type="RefSeq" id="WP_316016281.1">
    <property type="nucleotide sequence ID" value="NZ_JAWDID010000001.1"/>
</dbReference>
<sequence length="173" mass="19342">MAATIIPLIALGVIVFVLVAAIRANRGPRGNLPPQEGGEASRRAYALKLRDRLDHSLFGPVLAGEVWDRVMQHPVERGLIHEFHRDFCGHGLIRTQAGIKLCDILDGHHAGTAIAEWTAREDFVAFFAEQSDYSCSGWDETSPVFATNDEWQRNNQRLTREKLRRFVSGPILA</sequence>
<name>A0ABU3S0L5_9HYPH</name>
<dbReference type="Proteomes" id="UP001254257">
    <property type="component" value="Unassembled WGS sequence"/>
</dbReference>
<evidence type="ECO:0008006" key="3">
    <source>
        <dbReference type="Google" id="ProtNLM"/>
    </source>
</evidence>
<evidence type="ECO:0000313" key="1">
    <source>
        <dbReference type="EMBL" id="MDU0338333.1"/>
    </source>
</evidence>
<keyword evidence="2" id="KW-1185">Reference proteome</keyword>
<accession>A0ABU3S0L5</accession>
<proteinExistence type="predicted"/>